<accession>A0A517LU04</accession>
<dbReference type="InterPro" id="IPR012171">
    <property type="entry name" value="Fatty_acid_desaturase"/>
</dbReference>
<dbReference type="PANTHER" id="PTHR19353">
    <property type="entry name" value="FATTY ACID DESATURASE 2"/>
    <property type="match status" value="1"/>
</dbReference>
<name>A0A517LU04_9BACT</name>
<gene>
    <name evidence="3" type="ORF">EC9_02720</name>
</gene>
<sequence length="360" mass="41071">MQGLAPPEPMRTVDQILNDAADGNRPATDESELPLPRFSRTRHIESVRALSDVNGWRTTGYLLLHWSLMIAAMFAAGYSGHWAVYLVAAFVVASRMQALGVMLHDGVHYLLYKNRSVNDVVSDLFIAFPIGMSTTLYRRTHFRHHRFANTEEDQDLAAQREEQEWFEWPKTRWGCFVTMLRSLLGINAHRSWILFKYWAPWNHLYRPVDAAFPMRARVLYVASMIVVYSGFAVAIKVSPRIALSLMALYLFSGITLLNLINRVRATAEHLGTRQTHELNATRTVLPSLFERIMIAPYGVNYHLEHHLFPSVPGCNLSKLHDELMQDDEFCEHAHVTKTYVGVIRELMTPNPPDESAAPIA</sequence>
<dbReference type="Proteomes" id="UP000319557">
    <property type="component" value="Chromosome"/>
</dbReference>
<evidence type="ECO:0000313" key="3">
    <source>
        <dbReference type="EMBL" id="QDS86113.1"/>
    </source>
</evidence>
<organism evidence="3 4">
    <name type="scientific">Rosistilla ulvae</name>
    <dbReference type="NCBI Taxonomy" id="1930277"/>
    <lineage>
        <taxon>Bacteria</taxon>
        <taxon>Pseudomonadati</taxon>
        <taxon>Planctomycetota</taxon>
        <taxon>Planctomycetia</taxon>
        <taxon>Pirellulales</taxon>
        <taxon>Pirellulaceae</taxon>
        <taxon>Rosistilla</taxon>
    </lineage>
</organism>
<protein>
    <submittedName>
        <fullName evidence="3">Fatty acid desaturase</fullName>
    </submittedName>
</protein>
<evidence type="ECO:0000259" key="2">
    <source>
        <dbReference type="Pfam" id="PF00487"/>
    </source>
</evidence>
<keyword evidence="4" id="KW-1185">Reference proteome</keyword>
<dbReference type="PANTHER" id="PTHR19353:SF19">
    <property type="entry name" value="DELTA(5) FATTY ACID DESATURASE C-RELATED"/>
    <property type="match status" value="1"/>
</dbReference>
<reference evidence="3 4" key="1">
    <citation type="submission" date="2019-02" db="EMBL/GenBank/DDBJ databases">
        <title>Deep-cultivation of Planctomycetes and their phenomic and genomic characterization uncovers novel biology.</title>
        <authorList>
            <person name="Wiegand S."/>
            <person name="Jogler M."/>
            <person name="Boedeker C."/>
            <person name="Pinto D."/>
            <person name="Vollmers J."/>
            <person name="Rivas-Marin E."/>
            <person name="Kohn T."/>
            <person name="Peeters S.H."/>
            <person name="Heuer A."/>
            <person name="Rast P."/>
            <person name="Oberbeckmann S."/>
            <person name="Bunk B."/>
            <person name="Jeske O."/>
            <person name="Meyerdierks A."/>
            <person name="Storesund J.E."/>
            <person name="Kallscheuer N."/>
            <person name="Luecker S."/>
            <person name="Lage O.M."/>
            <person name="Pohl T."/>
            <person name="Merkel B.J."/>
            <person name="Hornburger P."/>
            <person name="Mueller R.-W."/>
            <person name="Bruemmer F."/>
            <person name="Labrenz M."/>
            <person name="Spormann A.M."/>
            <person name="Op den Camp H."/>
            <person name="Overmann J."/>
            <person name="Amann R."/>
            <person name="Jetten M.S.M."/>
            <person name="Mascher T."/>
            <person name="Medema M.H."/>
            <person name="Devos D.P."/>
            <person name="Kaster A.-K."/>
            <person name="Ovreas L."/>
            <person name="Rohde M."/>
            <person name="Galperin M.Y."/>
            <person name="Jogler C."/>
        </authorList>
    </citation>
    <scope>NUCLEOTIDE SEQUENCE [LARGE SCALE GENOMIC DNA]</scope>
    <source>
        <strain evidence="3 4">EC9</strain>
    </source>
</reference>
<evidence type="ECO:0000256" key="1">
    <source>
        <dbReference type="SAM" id="Phobius"/>
    </source>
</evidence>
<feature type="transmembrane region" description="Helical" evidence="1">
    <location>
        <begin position="241"/>
        <end position="260"/>
    </location>
</feature>
<proteinExistence type="predicted"/>
<dbReference type="EMBL" id="CP036261">
    <property type="protein sequence ID" value="QDS86113.1"/>
    <property type="molecule type" value="Genomic_DNA"/>
</dbReference>
<keyword evidence="1" id="KW-1133">Transmembrane helix</keyword>
<dbReference type="CDD" id="cd03510">
    <property type="entry name" value="Rhizobitoxine-FADS-like"/>
    <property type="match status" value="1"/>
</dbReference>
<keyword evidence="1" id="KW-0472">Membrane</keyword>
<dbReference type="InterPro" id="IPR005804">
    <property type="entry name" value="FA_desaturase_dom"/>
</dbReference>
<dbReference type="Pfam" id="PF00487">
    <property type="entry name" value="FA_desaturase"/>
    <property type="match status" value="1"/>
</dbReference>
<feature type="transmembrane region" description="Helical" evidence="1">
    <location>
        <begin position="218"/>
        <end position="235"/>
    </location>
</feature>
<dbReference type="GO" id="GO:0008610">
    <property type="term" value="P:lipid biosynthetic process"/>
    <property type="evidence" value="ECO:0007669"/>
    <property type="project" value="UniProtKB-ARBA"/>
</dbReference>
<dbReference type="GO" id="GO:0016717">
    <property type="term" value="F:oxidoreductase activity, acting on paired donors, with oxidation of a pair of donors resulting in the reduction of molecular oxygen to two molecules of water"/>
    <property type="evidence" value="ECO:0007669"/>
    <property type="project" value="TreeGrafter"/>
</dbReference>
<feature type="domain" description="Fatty acid desaturase" evidence="2">
    <location>
        <begin position="81"/>
        <end position="326"/>
    </location>
</feature>
<dbReference type="KEGG" id="ruv:EC9_02720"/>
<dbReference type="GO" id="GO:0016020">
    <property type="term" value="C:membrane"/>
    <property type="evidence" value="ECO:0007669"/>
    <property type="project" value="TreeGrafter"/>
</dbReference>
<dbReference type="AlphaFoldDB" id="A0A517LU04"/>
<keyword evidence="1" id="KW-0812">Transmembrane</keyword>
<evidence type="ECO:0000313" key="4">
    <source>
        <dbReference type="Proteomes" id="UP000319557"/>
    </source>
</evidence>